<dbReference type="Pfam" id="PF01261">
    <property type="entry name" value="AP_endonuc_2"/>
    <property type="match status" value="1"/>
</dbReference>
<dbReference type="KEGG" id="hbs:IPV69_26015"/>
<protein>
    <submittedName>
        <fullName evidence="3">Sugar phosphate isomerase/epimerase</fullName>
    </submittedName>
</protein>
<accession>A0A7M2WVU0</accession>
<sequence length="281" mass="29486">MKSAVTISLVSEARGGPFVFWDDLEAGMAKAAALGFDAVEVFAPGPELIAPSVVQPLLAKHNLKLAAVGTGAGWVKHKLRLTSPDAGERSKAIQFVRGIIDAGGPMGAPAIIGSMQGSWGKAGGGDVDKDQALAWLAEALAELSGHAKTQHGVKLIYEPLNRYETNLVNDVASGVKLIQQVSQISAEAGANLTLLADLFHMNIEEADIARAIRAGGHHIGHVHLADSNRRPAGLGHTNFAPIAEALRQIGYTGYISAEAFSYPDADAAAKHTIDVYRSVFA</sequence>
<dbReference type="EMBL" id="CP063458">
    <property type="protein sequence ID" value="QOV89605.1"/>
    <property type="molecule type" value="Genomic_DNA"/>
</dbReference>
<dbReference type="RefSeq" id="WP_206292654.1">
    <property type="nucleotide sequence ID" value="NZ_CP063458.1"/>
</dbReference>
<feature type="domain" description="Xylose isomerase-like TIM barrel" evidence="2">
    <location>
        <begin position="29"/>
        <end position="278"/>
    </location>
</feature>
<dbReference type="InterPro" id="IPR013022">
    <property type="entry name" value="Xyl_isomerase-like_TIM-brl"/>
</dbReference>
<keyword evidence="1 3" id="KW-0413">Isomerase</keyword>
<dbReference type="AlphaFoldDB" id="A0A7M2WVU0"/>
<dbReference type="Proteomes" id="UP000593765">
    <property type="component" value="Chromosome"/>
</dbReference>
<dbReference type="PANTHER" id="PTHR43489:SF7">
    <property type="entry name" value="3-DEHYDRO-D-GULOSIDE 4-EPIMERASE-RELATED"/>
    <property type="match status" value="1"/>
</dbReference>
<dbReference type="InterPro" id="IPR036237">
    <property type="entry name" value="Xyl_isomerase-like_sf"/>
</dbReference>
<dbReference type="GO" id="GO:0016853">
    <property type="term" value="F:isomerase activity"/>
    <property type="evidence" value="ECO:0007669"/>
    <property type="project" value="UniProtKB-KW"/>
</dbReference>
<organism evidence="3 4">
    <name type="scientific">Humisphaera borealis</name>
    <dbReference type="NCBI Taxonomy" id="2807512"/>
    <lineage>
        <taxon>Bacteria</taxon>
        <taxon>Pseudomonadati</taxon>
        <taxon>Planctomycetota</taxon>
        <taxon>Phycisphaerae</taxon>
        <taxon>Tepidisphaerales</taxon>
        <taxon>Tepidisphaeraceae</taxon>
        <taxon>Humisphaera</taxon>
    </lineage>
</organism>
<evidence type="ECO:0000259" key="2">
    <source>
        <dbReference type="Pfam" id="PF01261"/>
    </source>
</evidence>
<keyword evidence="4" id="KW-1185">Reference proteome</keyword>
<name>A0A7M2WVU0_9BACT</name>
<evidence type="ECO:0000313" key="3">
    <source>
        <dbReference type="EMBL" id="QOV89605.1"/>
    </source>
</evidence>
<dbReference type="InterPro" id="IPR050417">
    <property type="entry name" value="Sugar_Epim/Isomerase"/>
</dbReference>
<evidence type="ECO:0000256" key="1">
    <source>
        <dbReference type="ARBA" id="ARBA00023235"/>
    </source>
</evidence>
<reference evidence="3 4" key="1">
    <citation type="submission" date="2020-10" db="EMBL/GenBank/DDBJ databases">
        <title>Wide distribution of Phycisphaera-like planctomycetes from WD2101 soil group in peatlands and genome analysis of the first cultivated representative.</title>
        <authorList>
            <person name="Dedysh S.N."/>
            <person name="Beletsky A.V."/>
            <person name="Ivanova A."/>
            <person name="Kulichevskaya I.S."/>
            <person name="Suzina N.E."/>
            <person name="Philippov D.A."/>
            <person name="Rakitin A.L."/>
            <person name="Mardanov A.V."/>
            <person name="Ravin N.V."/>
        </authorList>
    </citation>
    <scope>NUCLEOTIDE SEQUENCE [LARGE SCALE GENOMIC DNA]</scope>
    <source>
        <strain evidence="3 4">M1803</strain>
    </source>
</reference>
<dbReference type="SUPFAM" id="SSF51658">
    <property type="entry name" value="Xylose isomerase-like"/>
    <property type="match status" value="1"/>
</dbReference>
<evidence type="ECO:0000313" key="4">
    <source>
        <dbReference type="Proteomes" id="UP000593765"/>
    </source>
</evidence>
<dbReference type="Gene3D" id="3.20.20.150">
    <property type="entry name" value="Divalent-metal-dependent TIM barrel enzymes"/>
    <property type="match status" value="1"/>
</dbReference>
<proteinExistence type="predicted"/>
<dbReference type="PANTHER" id="PTHR43489">
    <property type="entry name" value="ISOMERASE"/>
    <property type="match status" value="1"/>
</dbReference>
<gene>
    <name evidence="3" type="ORF">IPV69_26015</name>
</gene>